<dbReference type="GO" id="GO:0016747">
    <property type="term" value="F:acyltransferase activity, transferring groups other than amino-acyl groups"/>
    <property type="evidence" value="ECO:0007669"/>
    <property type="project" value="InterPro"/>
</dbReference>
<dbReference type="PROSITE" id="PS51186">
    <property type="entry name" value="GNAT"/>
    <property type="match status" value="1"/>
</dbReference>
<evidence type="ECO:0000259" key="1">
    <source>
        <dbReference type="PROSITE" id="PS51186"/>
    </source>
</evidence>
<protein>
    <recommendedName>
        <fullName evidence="1">N-acetyltransferase domain-containing protein</fullName>
    </recommendedName>
</protein>
<dbReference type="InterPro" id="IPR000182">
    <property type="entry name" value="GNAT_dom"/>
</dbReference>
<dbReference type="Gene3D" id="3.40.630.30">
    <property type="match status" value="1"/>
</dbReference>
<name>A0A2M7RI74_9BACT</name>
<gene>
    <name evidence="2" type="ORF">COY66_04060</name>
</gene>
<proteinExistence type="predicted"/>
<comment type="caution">
    <text evidence="2">The sequence shown here is derived from an EMBL/GenBank/DDBJ whole genome shotgun (WGS) entry which is preliminary data.</text>
</comment>
<evidence type="ECO:0000313" key="2">
    <source>
        <dbReference type="EMBL" id="PIY96458.1"/>
    </source>
</evidence>
<reference evidence="2 3" key="1">
    <citation type="submission" date="2017-09" db="EMBL/GenBank/DDBJ databases">
        <title>Depth-based differentiation of microbial function through sediment-hosted aquifers and enrichment of novel symbionts in the deep terrestrial subsurface.</title>
        <authorList>
            <person name="Probst A.J."/>
            <person name="Ladd B."/>
            <person name="Jarett J.K."/>
            <person name="Geller-Mcgrath D.E."/>
            <person name="Sieber C.M."/>
            <person name="Emerson J.B."/>
            <person name="Anantharaman K."/>
            <person name="Thomas B.C."/>
            <person name="Malmstrom R."/>
            <person name="Stieglmeier M."/>
            <person name="Klingl A."/>
            <person name="Woyke T."/>
            <person name="Ryan C.M."/>
            <person name="Banfield J.F."/>
        </authorList>
    </citation>
    <scope>NUCLEOTIDE SEQUENCE [LARGE SCALE GENOMIC DNA]</scope>
    <source>
        <strain evidence="2">CG_4_10_14_0_8_um_filter_42_10</strain>
    </source>
</reference>
<dbReference type="InterPro" id="IPR016181">
    <property type="entry name" value="Acyl_CoA_acyltransferase"/>
</dbReference>
<accession>A0A2M7RI74</accession>
<evidence type="ECO:0000313" key="3">
    <source>
        <dbReference type="Proteomes" id="UP000230779"/>
    </source>
</evidence>
<dbReference type="AlphaFoldDB" id="A0A2M7RI74"/>
<feature type="domain" description="N-acetyltransferase" evidence="1">
    <location>
        <begin position="95"/>
        <end position="226"/>
    </location>
</feature>
<dbReference type="EMBL" id="PFMD01000048">
    <property type="protein sequence ID" value="PIY96458.1"/>
    <property type="molecule type" value="Genomic_DNA"/>
</dbReference>
<dbReference type="CDD" id="cd04301">
    <property type="entry name" value="NAT_SF"/>
    <property type="match status" value="1"/>
</dbReference>
<dbReference type="Pfam" id="PF00583">
    <property type="entry name" value="Acetyltransf_1"/>
    <property type="match status" value="1"/>
</dbReference>
<sequence>MSQNLLQFTGCSSQPRKDVGTATSYFLYVSSMLQDSRAEGNAQVTYDASKKEWSSDKFVLKASLLKSSWEALITSLYKHQQTPKVPLMEKSNSFEVFQDGLVANDPDGILRRLDGYGKEYTAHTLDRVAKESGVFFIAEDDGTRVGFIVGVVQEQSELDKLESHGDRYGEVLELFVSEEYRGKGVADLLMAKMETFFKEKNCPFVYIGVLDSNKRAKNSMKNVTIK</sequence>
<dbReference type="SUPFAM" id="SSF55729">
    <property type="entry name" value="Acyl-CoA N-acyltransferases (Nat)"/>
    <property type="match status" value="1"/>
</dbReference>
<dbReference type="Proteomes" id="UP000230779">
    <property type="component" value="Unassembled WGS sequence"/>
</dbReference>
<organism evidence="2 3">
    <name type="scientific">Candidatus Kerfeldbacteria bacterium CG_4_10_14_0_8_um_filter_42_10</name>
    <dbReference type="NCBI Taxonomy" id="2014248"/>
    <lineage>
        <taxon>Bacteria</taxon>
        <taxon>Candidatus Kerfeldiibacteriota</taxon>
    </lineage>
</organism>